<evidence type="ECO:0000313" key="4">
    <source>
        <dbReference type="EMBL" id="MFC4351694.1"/>
    </source>
</evidence>
<dbReference type="PANTHER" id="PTHR28004">
    <property type="entry name" value="ZGC:162816-RELATED"/>
    <property type="match status" value="1"/>
</dbReference>
<evidence type="ECO:0000313" key="5">
    <source>
        <dbReference type="Proteomes" id="UP001595799"/>
    </source>
</evidence>
<organism evidence="4 5">
    <name type="scientific">Fodinicurvata halophila</name>
    <dbReference type="NCBI Taxonomy" id="1419723"/>
    <lineage>
        <taxon>Bacteria</taxon>
        <taxon>Pseudomonadati</taxon>
        <taxon>Pseudomonadota</taxon>
        <taxon>Alphaproteobacteria</taxon>
        <taxon>Rhodospirillales</taxon>
        <taxon>Rhodovibrionaceae</taxon>
        <taxon>Fodinicurvata</taxon>
    </lineage>
</organism>
<dbReference type="Pfam" id="PF01168">
    <property type="entry name" value="Ala_racemase_N"/>
    <property type="match status" value="1"/>
</dbReference>
<feature type="domain" description="D-serine dehydratase-like" evidence="3">
    <location>
        <begin position="272"/>
        <end position="358"/>
    </location>
</feature>
<dbReference type="Pfam" id="PF14031">
    <property type="entry name" value="D-ser_dehydrat"/>
    <property type="match status" value="1"/>
</dbReference>
<reference evidence="5" key="1">
    <citation type="journal article" date="2019" name="Int. J. Syst. Evol. Microbiol.">
        <title>The Global Catalogue of Microorganisms (GCM) 10K type strain sequencing project: providing services to taxonomists for standard genome sequencing and annotation.</title>
        <authorList>
            <consortium name="The Broad Institute Genomics Platform"/>
            <consortium name="The Broad Institute Genome Sequencing Center for Infectious Disease"/>
            <person name="Wu L."/>
            <person name="Ma J."/>
        </authorList>
    </citation>
    <scope>NUCLEOTIDE SEQUENCE [LARGE SCALE GENOMIC DNA]</scope>
    <source>
        <strain evidence="5">CECT 8472</strain>
    </source>
</reference>
<dbReference type="InterPro" id="IPR051466">
    <property type="entry name" value="D-amino_acid_metab_enzyme"/>
</dbReference>
<dbReference type="InterPro" id="IPR001608">
    <property type="entry name" value="Ala_racemase_N"/>
</dbReference>
<dbReference type="RefSeq" id="WP_382422019.1">
    <property type="nucleotide sequence ID" value="NZ_JBHSCW010000003.1"/>
</dbReference>
<dbReference type="SMART" id="SM01119">
    <property type="entry name" value="D-ser_dehydrat"/>
    <property type="match status" value="1"/>
</dbReference>
<keyword evidence="2" id="KW-0456">Lyase</keyword>
<dbReference type="Proteomes" id="UP001595799">
    <property type="component" value="Unassembled WGS sequence"/>
</dbReference>
<evidence type="ECO:0000256" key="1">
    <source>
        <dbReference type="ARBA" id="ARBA00005323"/>
    </source>
</evidence>
<evidence type="ECO:0000259" key="3">
    <source>
        <dbReference type="SMART" id="SM01119"/>
    </source>
</evidence>
<gene>
    <name evidence="4" type="ORF">ACFOW6_09095</name>
</gene>
<keyword evidence="5" id="KW-1185">Reference proteome</keyword>
<dbReference type="InterPro" id="IPR026956">
    <property type="entry name" value="D-ser_dehydrat-like_dom"/>
</dbReference>
<proteinExistence type="inferred from homology"/>
<evidence type="ECO:0000256" key="2">
    <source>
        <dbReference type="ARBA" id="ARBA00023239"/>
    </source>
</evidence>
<sequence length="375" mass="41977">MYYTDKYNTNILGKSVKDILTPNIVIMEDVFNNNMRIFNNIISSKIFHKPHCKMHKSSHVAKKQLENPSSIGICCQTLSEAEAFSGNGVRNIFITNQITDLNKINILSDLRKYSQVSVCVDNMNNIKDINTILSNNGSYIDLMIEINCGGGRCGVNSYEEFLNQYRLIKELDHVNFKGIQAYNGSSQHIYEQEERSRVSETTYGIIREYLSCLDKEDYEDLEISGGGTGTLEFDVESGLYTETQAGSYLFMDMDYARVEGDSEKGVGGFDNSLFVITSVISKPSPEIAVCDAGLKSHSVDSGYPVVHGDRELTVTGVSDNHCVVKDQNNSLDVNDRLLLIPGHCDPTCNLYDKYLVINNQVVSDVWDIDARGRNI</sequence>
<comment type="caution">
    <text evidence="4">The sequence shown here is derived from an EMBL/GenBank/DDBJ whole genome shotgun (WGS) entry which is preliminary data.</text>
</comment>
<dbReference type="PANTHER" id="PTHR28004:SF2">
    <property type="entry name" value="D-SERINE DEHYDRATASE"/>
    <property type="match status" value="1"/>
</dbReference>
<dbReference type="Gene3D" id="2.40.37.20">
    <property type="entry name" value="D-serine dehydratase-like domain"/>
    <property type="match status" value="1"/>
</dbReference>
<name>A0ABV8UME2_9PROT</name>
<dbReference type="SUPFAM" id="SSF51419">
    <property type="entry name" value="PLP-binding barrel"/>
    <property type="match status" value="1"/>
</dbReference>
<dbReference type="CDD" id="cd06819">
    <property type="entry name" value="PLPDE_III_LS_D-TA"/>
    <property type="match status" value="1"/>
</dbReference>
<dbReference type="EMBL" id="JBHSCW010000003">
    <property type="protein sequence ID" value="MFC4351694.1"/>
    <property type="molecule type" value="Genomic_DNA"/>
</dbReference>
<accession>A0ABV8UME2</accession>
<dbReference type="InterPro" id="IPR029066">
    <property type="entry name" value="PLP-binding_barrel"/>
</dbReference>
<dbReference type="InterPro" id="IPR042208">
    <property type="entry name" value="D-ser_dehydrat-like_sf"/>
</dbReference>
<protein>
    <submittedName>
        <fullName evidence="4">DSD1 family PLP-dependent enzyme</fullName>
    </submittedName>
</protein>
<dbReference type="Gene3D" id="3.20.20.10">
    <property type="entry name" value="Alanine racemase"/>
    <property type="match status" value="1"/>
</dbReference>
<comment type="similarity">
    <text evidence="1">Belongs to the DSD1 family.</text>
</comment>